<dbReference type="GO" id="GO:0016020">
    <property type="term" value="C:membrane"/>
    <property type="evidence" value="ECO:0007669"/>
    <property type="project" value="GOC"/>
</dbReference>
<keyword evidence="4 8" id="KW-0808">Transferase</keyword>
<dbReference type="EC" id="2.3.1.129" evidence="8"/>
<name>A0A845QCD0_9HYPH</name>
<comment type="similarity">
    <text evidence="8">Belongs to the transferase hexapeptide repeat family. LpxA subfamily.</text>
</comment>
<evidence type="ECO:0000259" key="9">
    <source>
        <dbReference type="Pfam" id="PF13720"/>
    </source>
</evidence>
<evidence type="ECO:0000313" key="11">
    <source>
        <dbReference type="Proteomes" id="UP000470384"/>
    </source>
</evidence>
<evidence type="ECO:0000256" key="7">
    <source>
        <dbReference type="ARBA" id="ARBA00023315"/>
    </source>
</evidence>
<comment type="caution">
    <text evidence="10">The sequence shown here is derived from an EMBL/GenBank/DDBJ whole genome shotgun (WGS) entry which is preliminary data.</text>
</comment>
<gene>
    <name evidence="8 10" type="primary">lpxA</name>
    <name evidence="10" type="ORF">GTQ45_07940</name>
</gene>
<dbReference type="PANTHER" id="PTHR43480:SF1">
    <property type="entry name" value="ACYL-[ACYL-CARRIER-PROTEIN]--UDP-N-ACETYLGLUCOSAMINE O-ACYLTRANSFERASE, MITOCHONDRIAL-RELATED"/>
    <property type="match status" value="1"/>
</dbReference>
<dbReference type="HAMAP" id="MF_00387">
    <property type="entry name" value="LpxA"/>
    <property type="match status" value="1"/>
</dbReference>
<keyword evidence="6 8" id="KW-0443">Lipid metabolism</keyword>
<feature type="domain" description="UDP N-acetylglucosamine O-acyltransferase C-terminal" evidence="9">
    <location>
        <begin position="176"/>
        <end position="255"/>
    </location>
</feature>
<dbReference type="AlphaFoldDB" id="A0A845QCD0"/>
<dbReference type="PANTHER" id="PTHR43480">
    <property type="entry name" value="ACYL-[ACYL-CARRIER-PROTEIN]--UDP-N-ACETYLGLUCOSAMINE O-ACYLTRANSFERASE"/>
    <property type="match status" value="1"/>
</dbReference>
<dbReference type="GO" id="GO:0009245">
    <property type="term" value="P:lipid A biosynthetic process"/>
    <property type="evidence" value="ECO:0007669"/>
    <property type="project" value="UniProtKB-UniRule"/>
</dbReference>
<evidence type="ECO:0000313" key="10">
    <source>
        <dbReference type="EMBL" id="NBG95661.1"/>
    </source>
</evidence>
<reference evidence="10 11" key="1">
    <citation type="journal article" date="2016" name="Int. J. Syst. Evol. Microbiol.">
        <title>Pyruvatibacter mobilis gen. nov., sp. nov., a marine bacterium from the culture broth of Picochlorum sp. 122.</title>
        <authorList>
            <person name="Wang G."/>
            <person name="Tang M."/>
            <person name="Wu H."/>
            <person name="Dai S."/>
            <person name="Li T."/>
            <person name="Chen C."/>
            <person name="He H."/>
            <person name="Fan J."/>
            <person name="Xiang W."/>
            <person name="Li X."/>
        </authorList>
    </citation>
    <scope>NUCLEOTIDE SEQUENCE [LARGE SCALE GENOMIC DNA]</scope>
    <source>
        <strain evidence="10 11">GYP-11</strain>
    </source>
</reference>
<dbReference type="SUPFAM" id="SSF51161">
    <property type="entry name" value="Trimeric LpxA-like enzymes"/>
    <property type="match status" value="1"/>
</dbReference>
<accession>A0A845QCD0</accession>
<dbReference type="NCBIfam" id="TIGR01852">
    <property type="entry name" value="lipid_A_lpxA"/>
    <property type="match status" value="1"/>
</dbReference>
<comment type="pathway">
    <text evidence="8">Glycolipid biosynthesis; lipid IV(A) biosynthesis; lipid IV(A) from (3R)-3-hydroxytetradecanoyl-[acyl-carrier-protein] and UDP-N-acetyl-alpha-D-glucosamine: step 1/6.</text>
</comment>
<protein>
    <recommendedName>
        <fullName evidence="8">Acyl-[acyl-carrier-protein]--UDP-N-acetylglucosamine O-acyltransferase</fullName>
        <shortName evidence="8">UDP-N-acetylglucosamine acyltransferase</shortName>
        <ecNumber evidence="8">2.3.1.129</ecNumber>
    </recommendedName>
</protein>
<dbReference type="InterPro" id="IPR010137">
    <property type="entry name" value="Lipid_A_LpxA"/>
</dbReference>
<evidence type="ECO:0000256" key="4">
    <source>
        <dbReference type="ARBA" id="ARBA00022679"/>
    </source>
</evidence>
<dbReference type="Pfam" id="PF13720">
    <property type="entry name" value="Acetyltransf_11"/>
    <property type="match status" value="1"/>
</dbReference>
<keyword evidence="11" id="KW-1185">Reference proteome</keyword>
<dbReference type="CDD" id="cd03351">
    <property type="entry name" value="LbH_UDP-GlcNAc_AT"/>
    <property type="match status" value="1"/>
</dbReference>
<sequence length="273" mass="28909">MMAIHPTAIVADGAQIGDGVEIGPYSVVGGNVVLGDGVVLHSHVVIDGWTTIGAETHVFPFASVGHVPQDKKFSGEKTELIIGENNTIREGVTINPGTEHGGGVTRIGNGGLFMAGVHVAHDCIVGDNVIFANNATLGGHCVVGDFAFMSGLTAAHQFVRIGKHAIIGGMSGVEKDVIPYGSVLGNRAVLKGLNIVGLKRRGFSRDEIHSLRRAYRLLFAEEGTLKERVADVAEEYGDNESVMDIVDFIRADTKRKLVTPRPDGNGMNSAFDD</sequence>
<dbReference type="InterPro" id="IPR029098">
    <property type="entry name" value="Acetyltransf_C"/>
</dbReference>
<dbReference type="InterPro" id="IPR011004">
    <property type="entry name" value="Trimer_LpxA-like_sf"/>
</dbReference>
<evidence type="ECO:0000256" key="8">
    <source>
        <dbReference type="HAMAP-Rule" id="MF_00387"/>
    </source>
</evidence>
<organism evidence="10 11">
    <name type="scientific">Pyruvatibacter mobilis</name>
    <dbReference type="NCBI Taxonomy" id="1712261"/>
    <lineage>
        <taxon>Bacteria</taxon>
        <taxon>Pseudomonadati</taxon>
        <taxon>Pseudomonadota</taxon>
        <taxon>Alphaproteobacteria</taxon>
        <taxon>Hyphomicrobiales</taxon>
        <taxon>Parvibaculaceae</taxon>
        <taxon>Pyruvatibacter</taxon>
    </lineage>
</organism>
<dbReference type="InterPro" id="IPR018357">
    <property type="entry name" value="Hexapep_transf_CS"/>
</dbReference>
<dbReference type="Gene3D" id="2.160.10.10">
    <property type="entry name" value="Hexapeptide repeat proteins"/>
    <property type="match status" value="1"/>
</dbReference>
<evidence type="ECO:0000256" key="3">
    <source>
        <dbReference type="ARBA" id="ARBA00022556"/>
    </source>
</evidence>
<keyword evidence="2 8" id="KW-0444">Lipid biosynthesis</keyword>
<keyword evidence="7 8" id="KW-0012">Acyltransferase</keyword>
<dbReference type="InterPro" id="IPR001451">
    <property type="entry name" value="Hexapep"/>
</dbReference>
<dbReference type="Proteomes" id="UP000470384">
    <property type="component" value="Unassembled WGS sequence"/>
</dbReference>
<dbReference type="InterPro" id="IPR037157">
    <property type="entry name" value="Acetyltransf_C_sf"/>
</dbReference>
<comment type="subcellular location">
    <subcellularLocation>
        <location evidence="8">Cytoplasm</location>
    </subcellularLocation>
</comment>
<dbReference type="GO" id="GO:0005737">
    <property type="term" value="C:cytoplasm"/>
    <property type="evidence" value="ECO:0007669"/>
    <property type="project" value="UniProtKB-SubCell"/>
</dbReference>
<evidence type="ECO:0000256" key="1">
    <source>
        <dbReference type="ARBA" id="ARBA00022490"/>
    </source>
</evidence>
<dbReference type="NCBIfam" id="NF003657">
    <property type="entry name" value="PRK05289.1"/>
    <property type="match status" value="1"/>
</dbReference>
<dbReference type="UniPathway" id="UPA00359">
    <property type="reaction ID" value="UER00477"/>
</dbReference>
<comment type="subunit">
    <text evidence="8">Homotrimer.</text>
</comment>
<dbReference type="GO" id="GO:0008780">
    <property type="term" value="F:acyl-[acyl-carrier-protein]-UDP-N-acetylglucosamine O-acyltransferase activity"/>
    <property type="evidence" value="ECO:0007669"/>
    <property type="project" value="UniProtKB-UniRule"/>
</dbReference>
<keyword evidence="5 8" id="KW-0677">Repeat</keyword>
<dbReference type="Pfam" id="PF00132">
    <property type="entry name" value="Hexapep"/>
    <property type="match status" value="2"/>
</dbReference>
<evidence type="ECO:0000256" key="5">
    <source>
        <dbReference type="ARBA" id="ARBA00022737"/>
    </source>
</evidence>
<evidence type="ECO:0000256" key="6">
    <source>
        <dbReference type="ARBA" id="ARBA00023098"/>
    </source>
</evidence>
<dbReference type="OrthoDB" id="9807278at2"/>
<keyword evidence="1 8" id="KW-0963">Cytoplasm</keyword>
<comment type="function">
    <text evidence="8">Involved in the biosynthesis of lipid A, a phosphorylated glycolipid that anchors the lipopolysaccharide to the outer membrane of the cell.</text>
</comment>
<proteinExistence type="inferred from homology"/>
<dbReference type="Gene3D" id="1.20.1180.10">
    <property type="entry name" value="Udp N-acetylglucosamine O-acyltransferase, C-terminal domain"/>
    <property type="match status" value="1"/>
</dbReference>
<evidence type="ECO:0000256" key="2">
    <source>
        <dbReference type="ARBA" id="ARBA00022516"/>
    </source>
</evidence>
<dbReference type="PIRSF" id="PIRSF000456">
    <property type="entry name" value="UDP-GlcNAc_acltr"/>
    <property type="match status" value="1"/>
</dbReference>
<comment type="catalytic activity">
    <reaction evidence="8">
        <text>a (3R)-hydroxyacyl-[ACP] + UDP-N-acetyl-alpha-D-glucosamine = a UDP-3-O-[(3R)-3-hydroxyacyl]-N-acetyl-alpha-D-glucosamine + holo-[ACP]</text>
        <dbReference type="Rhea" id="RHEA:67812"/>
        <dbReference type="Rhea" id="RHEA-COMP:9685"/>
        <dbReference type="Rhea" id="RHEA-COMP:9945"/>
        <dbReference type="ChEBI" id="CHEBI:57705"/>
        <dbReference type="ChEBI" id="CHEBI:64479"/>
        <dbReference type="ChEBI" id="CHEBI:78827"/>
        <dbReference type="ChEBI" id="CHEBI:173225"/>
        <dbReference type="EC" id="2.3.1.129"/>
    </reaction>
</comment>
<dbReference type="EMBL" id="WXYQ01000005">
    <property type="protein sequence ID" value="NBG95661.1"/>
    <property type="molecule type" value="Genomic_DNA"/>
</dbReference>
<dbReference type="PROSITE" id="PS00101">
    <property type="entry name" value="HEXAPEP_TRANSFERASES"/>
    <property type="match status" value="1"/>
</dbReference>
<keyword evidence="3 8" id="KW-0441">Lipid A biosynthesis</keyword>